<gene>
    <name evidence="2" type="ORF">N0B31_14730</name>
</gene>
<evidence type="ECO:0008006" key="4">
    <source>
        <dbReference type="Google" id="ProtNLM"/>
    </source>
</evidence>
<sequence>MTERPDESTARRGRTSRRQGEGTERSGTLVLSDEKAYVGDTVTFKGRNFPPGEAFDVVWHSVQGSWGVLQANEIVGPQFRPRSETILTVEADDSGAFDAEWTIPDEYGGTHRIEVQADAEEPVATAELELVPWFELDRTEAPMGETFTLRGYGLGPDVMQNNYQVAWDNGYVGFLTGVQNRGTATAEVRAVGPPGEHVLQVWRNYRGVPYLLNNTQSPFGSVAGGRQTAWRVEVSEPESAPRTAWMDDLFDESPIDLHYRGLADETDAELEISPQCGQAGTTAIITGRQFEPNTEVDLVWYRHEGHEPRGTSSTPDPKIGPVAKPDVLPTVTSDADGRFQTEVTIPTDIGSTRPITAAVGGRQVAATGFMMQPSIERFEPTSGPVGTEIEIELSGIGWTAYENAPYFVYDNKPLGYLCGTGGDDETGTVNPVLHATGEPGWHFIDAYPSLFWVEDDHPDFQLKPHLSYLDNHPVRPLPAFHFAFEVTE</sequence>
<feature type="region of interest" description="Disordered" evidence="1">
    <location>
        <begin position="1"/>
        <end position="29"/>
    </location>
</feature>
<accession>A0A9E7R0F4</accession>
<evidence type="ECO:0000256" key="1">
    <source>
        <dbReference type="SAM" id="MobiDB-lite"/>
    </source>
</evidence>
<keyword evidence="3" id="KW-1185">Reference proteome</keyword>
<proteinExistence type="predicted"/>
<evidence type="ECO:0000313" key="2">
    <source>
        <dbReference type="EMBL" id="UWM53390.1"/>
    </source>
</evidence>
<protein>
    <recommendedName>
        <fullName evidence="4">IPT/TIG domain-containing protein</fullName>
    </recommendedName>
</protein>
<dbReference type="EMBL" id="CP104003">
    <property type="protein sequence ID" value="UWM53390.1"/>
    <property type="molecule type" value="Genomic_DNA"/>
</dbReference>
<name>A0A9E7R0F4_9EURY</name>
<reference evidence="2" key="1">
    <citation type="submission" date="2022-09" db="EMBL/GenBank/DDBJ databases">
        <title>Diverse halophilic archaea isolated from saline environments.</title>
        <authorList>
            <person name="Cui H.-L."/>
        </authorList>
    </citation>
    <scope>NUCLEOTIDE SEQUENCE</scope>
    <source>
        <strain evidence="2">ZS-35-S2</strain>
    </source>
</reference>
<feature type="compositionally biased region" description="Basic and acidic residues" evidence="1">
    <location>
        <begin position="1"/>
        <end position="10"/>
    </location>
</feature>
<dbReference type="AlphaFoldDB" id="A0A9E7R0F4"/>
<dbReference type="KEGG" id="ssai:N0B31_14730"/>
<evidence type="ECO:0000313" key="3">
    <source>
        <dbReference type="Proteomes" id="UP001057580"/>
    </source>
</evidence>
<dbReference type="RefSeq" id="WP_260592384.1">
    <property type="nucleotide sequence ID" value="NZ_CP104003.1"/>
</dbReference>
<organism evidence="2 3">
    <name type="scientific">Salinirubellus salinus</name>
    <dbReference type="NCBI Taxonomy" id="1364945"/>
    <lineage>
        <taxon>Archaea</taxon>
        <taxon>Methanobacteriati</taxon>
        <taxon>Methanobacteriota</taxon>
        <taxon>Stenosarchaea group</taxon>
        <taxon>Halobacteria</taxon>
        <taxon>Halobacteriales</taxon>
        <taxon>Natronomonadaceae</taxon>
        <taxon>Salinirubellus</taxon>
    </lineage>
</organism>
<dbReference type="Proteomes" id="UP001057580">
    <property type="component" value="Chromosome"/>
</dbReference>
<dbReference type="GeneID" id="74943702"/>